<dbReference type="Gene3D" id="1.20.5.170">
    <property type="match status" value="1"/>
</dbReference>
<keyword evidence="4" id="KW-1185">Reference proteome</keyword>
<comment type="similarity">
    <text evidence="1">Belongs to the SIMIBI class G3E GTPase family. ArgK/MeaB subfamily.</text>
</comment>
<dbReference type="SMART" id="SM00382">
    <property type="entry name" value="AAA"/>
    <property type="match status" value="1"/>
</dbReference>
<dbReference type="InterPro" id="IPR003593">
    <property type="entry name" value="AAA+_ATPase"/>
</dbReference>
<gene>
    <name evidence="3" type="primary">meaB</name>
    <name evidence="3" type="ORF">ACFFUT_06190</name>
</gene>
<dbReference type="Gene3D" id="3.40.50.300">
    <property type="entry name" value="P-loop containing nucleotide triphosphate hydrolases"/>
    <property type="match status" value="1"/>
</dbReference>
<dbReference type="PANTHER" id="PTHR23408:SF3">
    <property type="entry name" value="METHYLMALONIC ACIDURIA TYPE A PROTEIN, MITOCHONDRIAL"/>
    <property type="match status" value="1"/>
</dbReference>
<dbReference type="PANTHER" id="PTHR23408">
    <property type="entry name" value="METHYLMALONYL-COA MUTASE"/>
    <property type="match status" value="1"/>
</dbReference>
<dbReference type="GO" id="GO:0016787">
    <property type="term" value="F:hydrolase activity"/>
    <property type="evidence" value="ECO:0007669"/>
    <property type="project" value="UniProtKB-KW"/>
</dbReference>
<dbReference type="Proteomes" id="UP001589683">
    <property type="component" value="Unassembled WGS sequence"/>
</dbReference>
<dbReference type="EC" id="3.6.5.-" evidence="3"/>
<dbReference type="NCBIfam" id="TIGR00750">
    <property type="entry name" value="lao"/>
    <property type="match status" value="1"/>
</dbReference>
<name>A0ABV5JD52_9RHOB</name>
<dbReference type="EMBL" id="JBHMEA010000016">
    <property type="protein sequence ID" value="MFB9231375.1"/>
    <property type="molecule type" value="Genomic_DNA"/>
</dbReference>
<dbReference type="InterPro" id="IPR005129">
    <property type="entry name" value="GTPase_ArgK"/>
</dbReference>
<comment type="caution">
    <text evidence="3">The sequence shown here is derived from an EMBL/GenBank/DDBJ whole genome shotgun (WGS) entry which is preliminary data.</text>
</comment>
<proteinExistence type="inferred from homology"/>
<keyword evidence="3" id="KW-0378">Hydrolase</keyword>
<evidence type="ECO:0000313" key="4">
    <source>
        <dbReference type="Proteomes" id="UP001589683"/>
    </source>
</evidence>
<dbReference type="CDD" id="cd03114">
    <property type="entry name" value="MMAA-like"/>
    <property type="match status" value="1"/>
</dbReference>
<dbReference type="SUPFAM" id="SSF52540">
    <property type="entry name" value="P-loop containing nucleoside triphosphate hydrolases"/>
    <property type="match status" value="1"/>
</dbReference>
<dbReference type="Gene3D" id="1.10.287.130">
    <property type="match status" value="1"/>
</dbReference>
<evidence type="ECO:0000259" key="2">
    <source>
        <dbReference type="SMART" id="SM00382"/>
    </source>
</evidence>
<dbReference type="NCBIfam" id="NF006958">
    <property type="entry name" value="PRK09435.1"/>
    <property type="match status" value="1"/>
</dbReference>
<sequence length="326" mass="35375">MDIQELAEKVLAGERRALARAITLIESRRPDHRAEAAELLDVVKRSDRQALRIGLSGTPGVGKSTFIESFGMMLTAKGLRVAVLAVDPSSARSGGSILGDKTRMERLSRDPRAFIRPSPSQSELGGVARRTREAVALCEAAGYDVVLIETVGVGQSETVVAEMSDLFVLLLAPAGGDELQGVKRGIMEIADIILVNKADGELKPAAMRTCADYAGALRLLRKRPQDPDNFPKARTVSALQEGGLEDAWADMITLSDWRRETSHWDARRASQARHWFEEEVRLGALARLSQDKELSALMDQLGTEVAKGLTSPRAAAERVIAKLNAV</sequence>
<feature type="domain" description="AAA+ ATPase" evidence="2">
    <location>
        <begin position="49"/>
        <end position="221"/>
    </location>
</feature>
<dbReference type="RefSeq" id="WP_213888827.1">
    <property type="nucleotide sequence ID" value="NZ_JAGFNU010000005.1"/>
</dbReference>
<dbReference type="InterPro" id="IPR027417">
    <property type="entry name" value="P-loop_NTPase"/>
</dbReference>
<organism evidence="3 4">
    <name type="scientific">Pseudohalocynthiibacter aestuariivivens</name>
    <dbReference type="NCBI Taxonomy" id="1591409"/>
    <lineage>
        <taxon>Bacteria</taxon>
        <taxon>Pseudomonadati</taxon>
        <taxon>Pseudomonadota</taxon>
        <taxon>Alphaproteobacteria</taxon>
        <taxon>Rhodobacterales</taxon>
        <taxon>Paracoccaceae</taxon>
        <taxon>Pseudohalocynthiibacter</taxon>
    </lineage>
</organism>
<protein>
    <submittedName>
        <fullName evidence="3">Methylmalonyl Co-A mutase-associated GTPase MeaB</fullName>
        <ecNumber evidence="3">3.6.5.-</ecNumber>
    </submittedName>
</protein>
<evidence type="ECO:0000256" key="1">
    <source>
        <dbReference type="ARBA" id="ARBA00009625"/>
    </source>
</evidence>
<reference evidence="3 4" key="1">
    <citation type="submission" date="2024-09" db="EMBL/GenBank/DDBJ databases">
        <authorList>
            <person name="Sun Q."/>
            <person name="Mori K."/>
        </authorList>
    </citation>
    <scope>NUCLEOTIDE SEQUENCE [LARGE SCALE GENOMIC DNA]</scope>
    <source>
        <strain evidence="3 4">CECT 8726</strain>
    </source>
</reference>
<evidence type="ECO:0000313" key="3">
    <source>
        <dbReference type="EMBL" id="MFB9231375.1"/>
    </source>
</evidence>
<accession>A0ABV5JD52</accession>
<dbReference type="Pfam" id="PF03308">
    <property type="entry name" value="MeaB"/>
    <property type="match status" value="1"/>
</dbReference>